<dbReference type="RefSeq" id="WP_134338015.1">
    <property type="nucleotide sequence ID" value="NZ_BMCZ01000008.1"/>
</dbReference>
<dbReference type="NCBIfam" id="TIGR03696">
    <property type="entry name" value="Rhs_assc_core"/>
    <property type="match status" value="1"/>
</dbReference>
<proteinExistence type="predicted"/>
<accession>A0A4Y8A7I9</accession>
<dbReference type="InterPro" id="IPR006530">
    <property type="entry name" value="YD"/>
</dbReference>
<dbReference type="Pfam" id="PF15649">
    <property type="entry name" value="Tox-REase-7"/>
    <property type="match status" value="1"/>
</dbReference>
<sequence>MRRILLTVSITLLVLLVTNVYGQDIYSSVPVVLPVSPQTTYTTAVGSVTNISSRQSVILGPGTTLSSGSAVIITVDPSLIPPPPSNPANDNDKNWVLTRTYDENGKEITIAKAFFDKNGKNIQTQVKNESTGHVLASQPLYDLQGRAVGNTLAAPTNNSAFAYKDQFISRNNVAYSYLNFDGDPASTTNPYARVNSPDPVDNSQQGTLGWYYSNNNTLEPYVAATGYPYARTEYYHDGTGSVKRSAGVSEQLKLGAGHETGSNSFPVQNELNNYLAIRNKFFPAAVSGAVPSSLAGQALQSVSTDENGLSTLSVTDLSGNQSLMTARAETGTDSAVDPWLLVQNTVVISNIRQQYSYSITIAGPSSIQGNPHDPAIIAMLHALKTSFSVNSAYPITVTCISGGVATWTGTGNDYRSPSPPLTGGSYSFTITSDYAFSISASGPYGVLLDQYPATFSEPDHTSIAYFQQTASSPVTYTGNAVVYDMKEEGPVTSFTSGNILPAGYYKVVATTPTDNTTNNVTVTYTNKYSDITYNYYNQLGQLIGSIAPNGVQKLIQSGYTSYTTAAELPFVSLYEYDLQGRLTAATITDGGRSEYVYRRDGKIRFSQNAVQKVAANAGTGNIEKFSYTNYDTFGRPIESGEYLVPTGAALTFASTKTNTTLQEKTGEDDGLTGGTKQSRVNTYYDLPAANLAPSGYTQDPGFLKGAVSYTTNASSTTWYNYDDYGRITWTVKQILGLPGYKTVNYTYNEQGNTSIVDYQKEIASEHFVHYYTYDADGRLVNVKTSADGGTTKLQQAAYQYYLHGPLKRVELADKLQGIDYVYTTQGLLKSINHPSGDNVKDPGKDGTNNFSPDAFGMQIEYFPNDYSRTGSNISSIPTGQPNYYNGNVNGISWQSKKPSSILGLPGNSGIQNPTMYTYGYDNKYQLNAAIWGTPNFNTPAFTAGAMFKENGITYDANGNINGLQRTNNAGALSDDFSKYTYEANTNKLTTVGNTAGTNNYATYTYDELGQLKSQNLVAGNISTYLKYDVTGKITGIYSDAALTIPKVTYTYDESGNRIKTVNTNSTTYYVYDATGNVMAIYTGTTITELPVYGANRLGTYFASGNNYYYELRDNVGSVKVVVNRTKVAGQADVLQYSDYYPYGSIARNGGVGYRYEYQGAFAEKDPVTGYNNFELRMYDGRIGRWLSIDPAGQFASPYEAMGNNPVIRFDMRGDTVLMQNLPNGDLNGGELSQANVVSSRLSFGELHTRELYGGANINWANQPDYIQRQYANYNEGYARQHKGVAERDNAMALNIGIFVLTDGVGELVGPAIYAWGGRLIGRFATTEGIAASKAAGILGEDAVGISGSKTAINVGGRTRIPDRLTANFLEEVKNVKYQSLTSQLRDFNIYSQQNNLQMILHTRSNTILSKPLQGLIDNGSIIHKIIPGL</sequence>
<dbReference type="OrthoDB" id="2972467at2"/>
<dbReference type="InterPro" id="IPR050708">
    <property type="entry name" value="T6SS_VgrG/RHS"/>
</dbReference>
<keyword evidence="5" id="KW-1185">Reference proteome</keyword>
<protein>
    <submittedName>
        <fullName evidence="2">RHS repeat-associated protein</fullName>
    </submittedName>
</protein>
<dbReference type="EMBL" id="JACIEG010000008">
    <property type="protein sequence ID" value="MBB3971051.1"/>
    <property type="molecule type" value="Genomic_DNA"/>
</dbReference>
<dbReference type="Proteomes" id="UP000583101">
    <property type="component" value="Unassembled WGS sequence"/>
</dbReference>
<evidence type="ECO:0000313" key="5">
    <source>
        <dbReference type="Proteomes" id="UP000583101"/>
    </source>
</evidence>
<dbReference type="InterPro" id="IPR022385">
    <property type="entry name" value="Rhs_assc_core"/>
</dbReference>
<reference evidence="2 5" key="3">
    <citation type="submission" date="2020-08" db="EMBL/GenBank/DDBJ databases">
        <title>Genomic Encyclopedia of Type Strains, Phase IV (KMG-IV): sequencing the most valuable type-strain genomes for metagenomic binning, comparative biology and taxonomic classification.</title>
        <authorList>
            <person name="Goeker M."/>
        </authorList>
    </citation>
    <scope>NUCLEOTIDE SEQUENCE [LARGE SCALE GENOMIC DNA]</scope>
    <source>
        <strain evidence="2 5">DSM 100995</strain>
    </source>
</reference>
<reference evidence="3 4" key="1">
    <citation type="journal article" date="2016" name="Int. J. Syst. Evol. Microbiol.">
        <title>Proposal of Mucilaginibacter phyllosphaerae sp. nov. isolated from the phyllosphere of Galium album.</title>
        <authorList>
            <person name="Aydogan E.L."/>
            <person name="Busse H.J."/>
            <person name="Moser G."/>
            <person name="Muller C."/>
            <person name="Kampfer P."/>
            <person name="Glaeser S.P."/>
        </authorList>
    </citation>
    <scope>NUCLEOTIDE SEQUENCE [LARGE SCALE GENOMIC DNA]</scope>
    <source>
        <strain evidence="3 4">PP-F2FG21</strain>
    </source>
</reference>
<feature type="domain" description="Tox-REase-7" evidence="1">
    <location>
        <begin position="1340"/>
        <end position="1412"/>
    </location>
</feature>
<dbReference type="EMBL" id="SNQG01000008">
    <property type="protein sequence ID" value="TEW63791.1"/>
    <property type="molecule type" value="Genomic_DNA"/>
</dbReference>
<dbReference type="PANTHER" id="PTHR32305">
    <property type="match status" value="1"/>
</dbReference>
<evidence type="ECO:0000313" key="3">
    <source>
        <dbReference type="EMBL" id="TEW63791.1"/>
    </source>
</evidence>
<gene>
    <name evidence="3" type="ORF">E2R65_18665</name>
    <name evidence="2" type="ORF">GGR35_003678</name>
</gene>
<dbReference type="InterPro" id="IPR028903">
    <property type="entry name" value="Tox-REase-7_dom"/>
</dbReference>
<dbReference type="PANTHER" id="PTHR32305:SF15">
    <property type="entry name" value="PROTEIN RHSA-RELATED"/>
    <property type="match status" value="1"/>
</dbReference>
<name>A0A4Y8A7I9_9SPHI</name>
<comment type="caution">
    <text evidence="3">The sequence shown here is derived from an EMBL/GenBank/DDBJ whole genome shotgun (WGS) entry which is preliminary data.</text>
</comment>
<evidence type="ECO:0000259" key="1">
    <source>
        <dbReference type="Pfam" id="PF15649"/>
    </source>
</evidence>
<evidence type="ECO:0000313" key="2">
    <source>
        <dbReference type="EMBL" id="MBB3971051.1"/>
    </source>
</evidence>
<evidence type="ECO:0000313" key="4">
    <source>
        <dbReference type="Proteomes" id="UP000297248"/>
    </source>
</evidence>
<dbReference type="NCBIfam" id="TIGR01643">
    <property type="entry name" value="YD_repeat_2x"/>
    <property type="match status" value="1"/>
</dbReference>
<organism evidence="3 4">
    <name type="scientific">Mucilaginibacter phyllosphaerae</name>
    <dbReference type="NCBI Taxonomy" id="1812349"/>
    <lineage>
        <taxon>Bacteria</taxon>
        <taxon>Pseudomonadati</taxon>
        <taxon>Bacteroidota</taxon>
        <taxon>Sphingobacteriia</taxon>
        <taxon>Sphingobacteriales</taxon>
        <taxon>Sphingobacteriaceae</taxon>
        <taxon>Mucilaginibacter</taxon>
    </lineage>
</organism>
<dbReference type="Gene3D" id="2.180.10.10">
    <property type="entry name" value="RHS repeat-associated core"/>
    <property type="match status" value="1"/>
</dbReference>
<reference evidence="3" key="2">
    <citation type="submission" date="2019-03" db="EMBL/GenBank/DDBJ databases">
        <authorList>
            <person name="Yan Y.-Q."/>
            <person name="Du Z.-J."/>
        </authorList>
    </citation>
    <scope>NUCLEOTIDE SEQUENCE</scope>
    <source>
        <strain evidence="3">PP-F2FG21</strain>
    </source>
</reference>
<dbReference type="Proteomes" id="UP000297248">
    <property type="component" value="Unassembled WGS sequence"/>
</dbReference>